<dbReference type="Proteomes" id="UP000683310">
    <property type="component" value="Chromosome"/>
</dbReference>
<name>A0ABX8CLD2_9NOCA</name>
<evidence type="ECO:0000313" key="3">
    <source>
        <dbReference type="Proteomes" id="UP000683310"/>
    </source>
</evidence>
<sequence length="46" mass="5039">MEAAEVAGTDDPEADKTVESVIQPGLTIGDRSIRPAKVVVRRYRKL</sequence>
<keyword evidence="1" id="KW-0143">Chaperone</keyword>
<dbReference type="Gene3D" id="2.30.22.10">
    <property type="entry name" value="Head domain of nucleotide exchange factor GrpE"/>
    <property type="match status" value="1"/>
</dbReference>
<evidence type="ECO:0000256" key="1">
    <source>
        <dbReference type="ARBA" id="ARBA00023186"/>
    </source>
</evidence>
<proteinExistence type="predicted"/>
<evidence type="ECO:0000313" key="2">
    <source>
        <dbReference type="EMBL" id="QVI20771.1"/>
    </source>
</evidence>
<dbReference type="InterPro" id="IPR000740">
    <property type="entry name" value="GrpE"/>
</dbReference>
<organism evidence="2 3">
    <name type="scientific">Nocardia tengchongensis</name>
    <dbReference type="NCBI Taxonomy" id="2055889"/>
    <lineage>
        <taxon>Bacteria</taxon>
        <taxon>Bacillati</taxon>
        <taxon>Actinomycetota</taxon>
        <taxon>Actinomycetes</taxon>
        <taxon>Mycobacteriales</taxon>
        <taxon>Nocardiaceae</taxon>
        <taxon>Nocardia</taxon>
    </lineage>
</organism>
<keyword evidence="3" id="KW-1185">Reference proteome</keyword>
<protein>
    <submittedName>
        <fullName evidence="2">Nucleotide exchange factor GrpE</fullName>
    </submittedName>
</protein>
<reference evidence="2 3" key="1">
    <citation type="submission" date="2021-04" db="EMBL/GenBank/DDBJ databases">
        <title>Nocardia tengchongensis.</title>
        <authorList>
            <person name="Zhuang k."/>
            <person name="Ran Y."/>
            <person name="Li W."/>
        </authorList>
    </citation>
    <scope>NUCLEOTIDE SEQUENCE [LARGE SCALE GENOMIC DNA]</scope>
    <source>
        <strain evidence="2 3">CFH S0057</strain>
    </source>
</reference>
<dbReference type="InterPro" id="IPR009012">
    <property type="entry name" value="GrpE_head"/>
</dbReference>
<dbReference type="Pfam" id="PF01025">
    <property type="entry name" value="GrpE"/>
    <property type="match status" value="1"/>
</dbReference>
<dbReference type="EMBL" id="CP074371">
    <property type="protein sequence ID" value="QVI20771.1"/>
    <property type="molecule type" value="Genomic_DNA"/>
</dbReference>
<dbReference type="SUPFAM" id="SSF51064">
    <property type="entry name" value="Head domain of nucleotide exchange factor GrpE"/>
    <property type="match status" value="1"/>
</dbReference>
<accession>A0ABX8CLD2</accession>
<gene>
    <name evidence="2" type="primary">grpE</name>
    <name evidence="2" type="ORF">KHQ06_32510</name>
</gene>